<dbReference type="EMBL" id="JACATZ010000003">
    <property type="protein sequence ID" value="NWJ47822.1"/>
    <property type="molecule type" value="Genomic_DNA"/>
</dbReference>
<dbReference type="EMBL" id="CP128400">
    <property type="protein sequence ID" value="WJW69727.1"/>
    <property type="molecule type" value="Genomic_DNA"/>
</dbReference>
<sequence>MKYLSDPRTVAVVGAPLALGQDLAGVEDAPTALRDVGLAQAILELGWQVNDAGDLPFDLPHHRESDIGQVTLGKVKYAHEVGTACHLLSERVARVASEGKFCLTLGGDHSIAMGSISGVVKTRPDVSVVWVDAHGDFNTPESSPSGHLHGMPLAALMGKINPGSMPGFDWLTQLLKPDHVTLIGVRSIDPEERVLLRESGIKVFTMMEVDRYGIGRVMEMALHAINPDGNRPIHLSLDIDALDPYIAPNTGTKARGGLNYREAHYICEALAETGALVSMDLVEINPRLGYLEDRHNLAQGGTTLQEDATVEMGIELVASALGKRIL</sequence>
<reference evidence="12 14" key="1">
    <citation type="submission" date="2020-06" db="EMBL/GenBank/DDBJ databases">
        <title>Anoxygenic phototrophic Chloroflexota member uses a Type I reaction center.</title>
        <authorList>
            <person name="Tsuji J.M."/>
            <person name="Shaw N.A."/>
            <person name="Nagashima S."/>
            <person name="Venkiteswaran J."/>
            <person name="Schiff S.L."/>
            <person name="Hanada S."/>
            <person name="Tank M."/>
            <person name="Neufeld J.D."/>
        </authorList>
    </citation>
    <scope>NUCLEOTIDE SEQUENCE [LARGE SCALE GENOMIC DNA]</scope>
    <source>
        <strain evidence="12">L227-S17</strain>
    </source>
</reference>
<evidence type="ECO:0000313" key="13">
    <source>
        <dbReference type="EMBL" id="WJW69727.1"/>
    </source>
</evidence>
<evidence type="ECO:0000313" key="15">
    <source>
        <dbReference type="Proteomes" id="UP001431572"/>
    </source>
</evidence>
<keyword evidence="5 11" id="KW-0479">Metal-binding</keyword>
<evidence type="ECO:0000256" key="1">
    <source>
        <dbReference type="ARBA" id="ARBA00005098"/>
    </source>
</evidence>
<dbReference type="GO" id="GO:0005737">
    <property type="term" value="C:cytoplasm"/>
    <property type="evidence" value="ECO:0007669"/>
    <property type="project" value="TreeGrafter"/>
</dbReference>
<evidence type="ECO:0000256" key="6">
    <source>
        <dbReference type="ARBA" id="ARBA00022801"/>
    </source>
</evidence>
<keyword evidence="4 11" id="KW-0056">Arginine metabolism</keyword>
<comment type="catalytic activity">
    <reaction evidence="8 11">
        <text>L-arginine + H2O = urea + L-ornithine</text>
        <dbReference type="Rhea" id="RHEA:20569"/>
        <dbReference type="ChEBI" id="CHEBI:15377"/>
        <dbReference type="ChEBI" id="CHEBI:16199"/>
        <dbReference type="ChEBI" id="CHEBI:32682"/>
        <dbReference type="ChEBI" id="CHEBI:46911"/>
        <dbReference type="EC" id="3.5.3.1"/>
    </reaction>
</comment>
<dbReference type="PANTHER" id="PTHR43782:SF3">
    <property type="entry name" value="ARGINASE"/>
    <property type="match status" value="1"/>
</dbReference>
<protein>
    <recommendedName>
        <fullName evidence="3 9">Arginase</fullName>
        <ecNumber evidence="2 9">3.5.3.1</ecNumber>
    </recommendedName>
</protein>
<dbReference type="EC" id="3.5.3.1" evidence="2 9"/>
<dbReference type="GO" id="GO:0006525">
    <property type="term" value="P:arginine metabolic process"/>
    <property type="evidence" value="ECO:0007669"/>
    <property type="project" value="UniProtKB-KW"/>
</dbReference>
<dbReference type="Pfam" id="PF00491">
    <property type="entry name" value="Arginase"/>
    <property type="match status" value="1"/>
</dbReference>
<evidence type="ECO:0000256" key="3">
    <source>
        <dbReference type="ARBA" id="ARBA00018123"/>
    </source>
</evidence>
<dbReference type="AlphaFoldDB" id="A0A8T7M796"/>
<evidence type="ECO:0000256" key="9">
    <source>
        <dbReference type="NCBIfam" id="TIGR01229"/>
    </source>
</evidence>
<comment type="similarity">
    <text evidence="10 11">Belongs to the arginase family.</text>
</comment>
<keyword evidence="15" id="KW-1185">Reference proteome</keyword>
<dbReference type="GO" id="GO:0030145">
    <property type="term" value="F:manganese ion binding"/>
    <property type="evidence" value="ECO:0007669"/>
    <property type="project" value="TreeGrafter"/>
</dbReference>
<dbReference type="PRINTS" id="PR00116">
    <property type="entry name" value="ARGINASE"/>
</dbReference>
<evidence type="ECO:0000313" key="12">
    <source>
        <dbReference type="EMBL" id="NWJ47822.1"/>
    </source>
</evidence>
<comment type="pathway">
    <text evidence="1">Nitrogen metabolism; urea cycle; L-ornithine and urea from L-arginine: step 1/1.</text>
</comment>
<evidence type="ECO:0000256" key="5">
    <source>
        <dbReference type="ARBA" id="ARBA00022723"/>
    </source>
</evidence>
<proteinExistence type="inferred from homology"/>
<dbReference type="CDD" id="cd09989">
    <property type="entry name" value="Arginase"/>
    <property type="match status" value="1"/>
</dbReference>
<dbReference type="InterPro" id="IPR014033">
    <property type="entry name" value="Arginase"/>
</dbReference>
<dbReference type="Gene3D" id="3.40.800.10">
    <property type="entry name" value="Ureohydrolase domain"/>
    <property type="match status" value="1"/>
</dbReference>
<dbReference type="SUPFAM" id="SSF52768">
    <property type="entry name" value="Arginase/deacetylase"/>
    <property type="match status" value="1"/>
</dbReference>
<dbReference type="NCBIfam" id="TIGR01229">
    <property type="entry name" value="rocF_arginase"/>
    <property type="match status" value="1"/>
</dbReference>
<reference evidence="13" key="2">
    <citation type="journal article" date="2024" name="Nature">
        <title>Anoxygenic phototroph of the Chloroflexota uses a type I reaction centre.</title>
        <authorList>
            <person name="Tsuji J.M."/>
            <person name="Shaw N.A."/>
            <person name="Nagashima S."/>
            <person name="Venkiteswaran J.J."/>
            <person name="Schiff S.L."/>
            <person name="Watanabe T."/>
            <person name="Fukui M."/>
            <person name="Hanada S."/>
            <person name="Tank M."/>
            <person name="Neufeld J.D."/>
        </authorList>
    </citation>
    <scope>NUCLEOTIDE SEQUENCE</scope>
    <source>
        <strain evidence="13">L227-S17</strain>
    </source>
</reference>
<dbReference type="RefSeq" id="WP_341471599.1">
    <property type="nucleotide sequence ID" value="NZ_CP128400.1"/>
</dbReference>
<dbReference type="Proteomes" id="UP001431572">
    <property type="component" value="Chromosome 2"/>
</dbReference>
<dbReference type="FunFam" id="3.40.800.10:FF:000012">
    <property type="entry name" value="Arginase"/>
    <property type="match status" value="1"/>
</dbReference>
<evidence type="ECO:0000256" key="10">
    <source>
        <dbReference type="PROSITE-ProRule" id="PRU00742"/>
    </source>
</evidence>
<dbReference type="GO" id="GO:0004053">
    <property type="term" value="F:arginase activity"/>
    <property type="evidence" value="ECO:0007669"/>
    <property type="project" value="UniProtKB-UniRule"/>
</dbReference>
<evidence type="ECO:0000256" key="2">
    <source>
        <dbReference type="ARBA" id="ARBA00012168"/>
    </source>
</evidence>
<dbReference type="Proteomes" id="UP000521676">
    <property type="component" value="Unassembled WGS sequence"/>
</dbReference>
<evidence type="ECO:0000256" key="4">
    <source>
        <dbReference type="ARBA" id="ARBA00022503"/>
    </source>
</evidence>
<keyword evidence="6 11" id="KW-0378">Hydrolase</keyword>
<dbReference type="InterPro" id="IPR023696">
    <property type="entry name" value="Ureohydrolase_dom_sf"/>
</dbReference>
<evidence type="ECO:0000313" key="14">
    <source>
        <dbReference type="Proteomes" id="UP000521676"/>
    </source>
</evidence>
<evidence type="ECO:0000256" key="11">
    <source>
        <dbReference type="RuleBase" id="RU361159"/>
    </source>
</evidence>
<dbReference type="PROSITE" id="PS51409">
    <property type="entry name" value="ARGINASE_2"/>
    <property type="match status" value="1"/>
</dbReference>
<evidence type="ECO:0000256" key="8">
    <source>
        <dbReference type="ARBA" id="ARBA00047391"/>
    </source>
</evidence>
<comment type="cofactor">
    <cofactor evidence="11">
        <name>Mn(2+)</name>
        <dbReference type="ChEBI" id="CHEBI:29035"/>
    </cofactor>
    <text evidence="11">Binds 2 manganese ions per subunit.</text>
</comment>
<name>A0A8T7M796_9CHLR</name>
<dbReference type="PANTHER" id="PTHR43782">
    <property type="entry name" value="ARGINASE"/>
    <property type="match status" value="1"/>
</dbReference>
<dbReference type="InterPro" id="IPR006035">
    <property type="entry name" value="Ureohydrolase"/>
</dbReference>
<gene>
    <name evidence="12" type="primary">rocF</name>
    <name evidence="12" type="ORF">HXX08_18370</name>
    <name evidence="13" type="ORF">OZ401_003356</name>
</gene>
<evidence type="ECO:0000256" key="7">
    <source>
        <dbReference type="ARBA" id="ARBA00023211"/>
    </source>
</evidence>
<keyword evidence="7 11" id="KW-0464">Manganese</keyword>
<accession>A0A8T7M796</accession>
<organism evidence="12 14">
    <name type="scientific">Candidatus Chlorohelix allophototropha</name>
    <dbReference type="NCBI Taxonomy" id="3003348"/>
    <lineage>
        <taxon>Bacteria</taxon>
        <taxon>Bacillati</taxon>
        <taxon>Chloroflexota</taxon>
        <taxon>Chloroflexia</taxon>
        <taxon>Candidatus Chloroheliales</taxon>
        <taxon>Candidatus Chloroheliaceae</taxon>
        <taxon>Candidatus Chlorohelix</taxon>
    </lineage>
</organism>